<keyword evidence="1" id="KW-0175">Coiled coil</keyword>
<name>A0A8S9YRW7_9TREM</name>
<feature type="region of interest" description="Disordered" evidence="2">
    <location>
        <begin position="288"/>
        <end position="318"/>
    </location>
</feature>
<evidence type="ECO:0000256" key="2">
    <source>
        <dbReference type="SAM" id="MobiDB-lite"/>
    </source>
</evidence>
<dbReference type="InterPro" id="IPR029327">
    <property type="entry name" value="HAUS4"/>
</dbReference>
<gene>
    <name evidence="3" type="ORF">EG68_11532</name>
</gene>
<dbReference type="Pfam" id="PF14735">
    <property type="entry name" value="HAUS4"/>
    <property type="match status" value="1"/>
</dbReference>
<evidence type="ECO:0000313" key="3">
    <source>
        <dbReference type="EMBL" id="KAF7243556.1"/>
    </source>
</evidence>
<feature type="compositionally biased region" description="Polar residues" evidence="2">
    <location>
        <begin position="129"/>
        <end position="142"/>
    </location>
</feature>
<dbReference type="OrthoDB" id="6270918at2759"/>
<evidence type="ECO:0000313" key="4">
    <source>
        <dbReference type="Proteomes" id="UP000822476"/>
    </source>
</evidence>
<feature type="coiled-coil region" evidence="1">
    <location>
        <begin position="215"/>
        <end position="256"/>
    </location>
</feature>
<protein>
    <submittedName>
        <fullName evidence="3">Uncharacterized protein</fullName>
    </submittedName>
</protein>
<feature type="region of interest" description="Disordered" evidence="2">
    <location>
        <begin position="123"/>
        <end position="144"/>
    </location>
</feature>
<accession>A0A8S9YRW7</accession>
<dbReference type="GO" id="GO:0070652">
    <property type="term" value="C:HAUS complex"/>
    <property type="evidence" value="ECO:0007669"/>
    <property type="project" value="InterPro"/>
</dbReference>
<comment type="caution">
    <text evidence="3">The sequence shown here is derived from an EMBL/GenBank/DDBJ whole genome shotgun (WGS) entry which is preliminary data.</text>
</comment>
<dbReference type="GO" id="GO:0051225">
    <property type="term" value="P:spindle assembly"/>
    <property type="evidence" value="ECO:0007669"/>
    <property type="project" value="InterPro"/>
</dbReference>
<dbReference type="EMBL" id="JTDE01006473">
    <property type="protein sequence ID" value="KAF7243556.1"/>
    <property type="molecule type" value="Genomic_DNA"/>
</dbReference>
<dbReference type="AlphaFoldDB" id="A0A8S9YRW7"/>
<dbReference type="Proteomes" id="UP000822476">
    <property type="component" value="Unassembled WGS sequence"/>
</dbReference>
<reference evidence="3" key="1">
    <citation type="submission" date="2019-07" db="EMBL/GenBank/DDBJ databases">
        <title>Annotation for the trematode Paragonimus miyazaki's.</title>
        <authorList>
            <person name="Choi Y.-J."/>
        </authorList>
    </citation>
    <scope>NUCLEOTIDE SEQUENCE</scope>
    <source>
        <strain evidence="3">Japan</strain>
    </source>
</reference>
<keyword evidence="4" id="KW-1185">Reference proteome</keyword>
<sequence>MQTIIGDQNDEVFKELYARELEYNLLEEVLLDMTYDAELGFLSPSETQLLEVLSAGWAAAHLQMHADQPIPLLFGYSSLSKKQQISFFSRVEDKFTQRLEAIPVELTGMHFDNCQVRIRRYKKKPETARSMQETDPSGSSGRPKQVCRSRFNFSTFYRCIQTISQICSVTSRLFSETRNKTQTRSNLLLASVLLEEAECLSAQMTNLEHTIPHEARKHSDTLDYLKRTKNELNAELQDLNLEVSRLNDILAEYRNQDLKYHDLVRRYRECQQQLALRCELLGQQHYQLSTESDPHSSRSTKCRRSLSLSSLPQLTHRL</sequence>
<evidence type="ECO:0000256" key="1">
    <source>
        <dbReference type="SAM" id="Coils"/>
    </source>
</evidence>
<organism evidence="3 4">
    <name type="scientific">Paragonimus skrjabini miyazakii</name>
    <dbReference type="NCBI Taxonomy" id="59628"/>
    <lineage>
        <taxon>Eukaryota</taxon>
        <taxon>Metazoa</taxon>
        <taxon>Spiralia</taxon>
        <taxon>Lophotrochozoa</taxon>
        <taxon>Platyhelminthes</taxon>
        <taxon>Trematoda</taxon>
        <taxon>Digenea</taxon>
        <taxon>Plagiorchiida</taxon>
        <taxon>Troglotremata</taxon>
        <taxon>Troglotrematidae</taxon>
        <taxon>Paragonimus</taxon>
    </lineage>
</organism>
<proteinExistence type="predicted"/>